<feature type="transmembrane region" description="Helical" evidence="7">
    <location>
        <begin position="1333"/>
        <end position="1353"/>
    </location>
</feature>
<accession>A0A1W0AA63</accession>
<feature type="transmembrane region" description="Helical" evidence="7">
    <location>
        <begin position="222"/>
        <end position="245"/>
    </location>
</feature>
<evidence type="ECO:0000256" key="4">
    <source>
        <dbReference type="ARBA" id="ARBA00022989"/>
    </source>
</evidence>
<keyword evidence="4 7" id="KW-1133">Transmembrane helix</keyword>
<dbReference type="EMBL" id="JNBS01000292">
    <property type="protein sequence ID" value="OQS06910.1"/>
    <property type="molecule type" value="Genomic_DNA"/>
</dbReference>
<keyword evidence="3 7" id="KW-0812">Transmembrane</keyword>
<dbReference type="GO" id="GO:0030131">
    <property type="term" value="C:clathrin adaptor complex"/>
    <property type="evidence" value="ECO:0007669"/>
    <property type="project" value="InterPro"/>
</dbReference>
<evidence type="ECO:0000259" key="8">
    <source>
        <dbReference type="Pfam" id="PF09066"/>
    </source>
</evidence>
<comment type="similarity">
    <text evidence="2">Belongs to the FAM227 family.</text>
</comment>
<evidence type="ECO:0000256" key="1">
    <source>
        <dbReference type="ARBA" id="ARBA00004141"/>
    </source>
</evidence>
<feature type="transmembrane region" description="Helical" evidence="7">
    <location>
        <begin position="257"/>
        <end position="285"/>
    </location>
</feature>
<evidence type="ECO:0000256" key="3">
    <source>
        <dbReference type="ARBA" id="ARBA00022692"/>
    </source>
</evidence>
<comment type="subcellular location">
    <subcellularLocation>
        <location evidence="1">Membrane</location>
        <topology evidence="1">Multi-pass membrane protein</topology>
    </subcellularLocation>
</comment>
<feature type="transmembrane region" description="Helical" evidence="7">
    <location>
        <begin position="1403"/>
        <end position="1431"/>
    </location>
</feature>
<dbReference type="Pfam" id="PF14922">
    <property type="entry name" value="FWWh"/>
    <property type="match status" value="1"/>
</dbReference>
<feature type="transmembrane region" description="Helical" evidence="7">
    <location>
        <begin position="1509"/>
        <end position="1526"/>
    </location>
</feature>
<keyword evidence="10" id="KW-1185">Reference proteome</keyword>
<reference evidence="9 10" key="1">
    <citation type="journal article" date="2014" name="Genome Biol. Evol.">
        <title>The secreted proteins of Achlya hypogyna and Thraustotheca clavata identify the ancestral oomycete secretome and reveal gene acquisitions by horizontal gene transfer.</title>
        <authorList>
            <person name="Misner I."/>
            <person name="Blouin N."/>
            <person name="Leonard G."/>
            <person name="Richards T.A."/>
            <person name="Lane C.E."/>
        </authorList>
    </citation>
    <scope>NUCLEOTIDE SEQUENCE [LARGE SCALE GENOMIC DNA]</scope>
    <source>
        <strain evidence="9 10">ATCC 34112</strain>
    </source>
</reference>
<gene>
    <name evidence="9" type="ORF">THRCLA_01056</name>
</gene>
<feature type="region of interest" description="Disordered" evidence="6">
    <location>
        <begin position="652"/>
        <end position="672"/>
    </location>
</feature>
<feature type="compositionally biased region" description="Basic residues" evidence="6">
    <location>
        <begin position="1632"/>
        <end position="1641"/>
    </location>
</feature>
<feature type="transmembrane region" description="Helical" evidence="7">
    <location>
        <begin position="1532"/>
        <end position="1554"/>
    </location>
</feature>
<dbReference type="PANTHER" id="PTHR17920">
    <property type="entry name" value="TRANSMEMBRANE AND COILED-COIL DOMAIN-CONTAINING PROTEIN 4 TMCO4"/>
    <property type="match status" value="1"/>
</dbReference>
<dbReference type="STRING" id="74557.A0A1W0AA63"/>
<evidence type="ECO:0000256" key="7">
    <source>
        <dbReference type="SAM" id="Phobius"/>
    </source>
</evidence>
<keyword evidence="5 7" id="KW-0472">Membrane</keyword>
<proteinExistence type="inferred from homology"/>
<evidence type="ECO:0000256" key="5">
    <source>
        <dbReference type="ARBA" id="ARBA00023136"/>
    </source>
</evidence>
<comment type="caution">
    <text evidence="9">The sequence shown here is derived from an EMBL/GenBank/DDBJ whole genome shotgun (WGS) entry which is preliminary data.</text>
</comment>
<feature type="domain" description="Beta-adaptin appendage C-terminal subdomain" evidence="8">
    <location>
        <begin position="1701"/>
        <end position="1802"/>
    </location>
</feature>
<evidence type="ECO:0000256" key="6">
    <source>
        <dbReference type="SAM" id="MobiDB-lite"/>
    </source>
</evidence>
<dbReference type="InterPro" id="IPR029417">
    <property type="entry name" value="FAM227"/>
</dbReference>
<feature type="transmembrane region" description="Helical" evidence="7">
    <location>
        <begin position="448"/>
        <end position="467"/>
    </location>
</feature>
<dbReference type="PANTHER" id="PTHR17920:SF3">
    <property type="entry name" value="TRANSMEMBRANE AND COILED-COIL DOMAIN-CONTAINING PROTEIN 4"/>
    <property type="match status" value="1"/>
</dbReference>
<dbReference type="OrthoDB" id="277931at2759"/>
<feature type="transmembrane region" description="Helical" evidence="7">
    <location>
        <begin position="1293"/>
        <end position="1312"/>
    </location>
</feature>
<dbReference type="GO" id="GO:0006886">
    <property type="term" value="P:intracellular protein transport"/>
    <property type="evidence" value="ECO:0007669"/>
    <property type="project" value="InterPro"/>
</dbReference>
<protein>
    <recommendedName>
        <fullName evidence="8">Beta-adaptin appendage C-terminal subdomain domain-containing protein</fullName>
    </recommendedName>
</protein>
<feature type="compositionally biased region" description="Polar residues" evidence="6">
    <location>
        <begin position="1114"/>
        <end position="1123"/>
    </location>
</feature>
<dbReference type="Pfam" id="PF05277">
    <property type="entry name" value="DUF726"/>
    <property type="match status" value="2"/>
</dbReference>
<feature type="region of interest" description="Disordered" evidence="6">
    <location>
        <begin position="1111"/>
        <end position="1135"/>
    </location>
</feature>
<evidence type="ECO:0000313" key="9">
    <source>
        <dbReference type="EMBL" id="OQS06910.1"/>
    </source>
</evidence>
<dbReference type="Proteomes" id="UP000243217">
    <property type="component" value="Unassembled WGS sequence"/>
</dbReference>
<evidence type="ECO:0000256" key="2">
    <source>
        <dbReference type="ARBA" id="ARBA00008666"/>
    </source>
</evidence>
<feature type="transmembrane region" description="Helical" evidence="7">
    <location>
        <begin position="1443"/>
        <end position="1462"/>
    </location>
</feature>
<feature type="compositionally biased region" description="Low complexity" evidence="6">
    <location>
        <begin position="1599"/>
        <end position="1614"/>
    </location>
</feature>
<dbReference type="InterPro" id="IPR015151">
    <property type="entry name" value="B-adaptin_app_sub_C"/>
</dbReference>
<dbReference type="GO" id="GO:0016192">
    <property type="term" value="P:vesicle-mediated transport"/>
    <property type="evidence" value="ECO:0007669"/>
    <property type="project" value="InterPro"/>
</dbReference>
<feature type="region of interest" description="Disordered" evidence="6">
    <location>
        <begin position="1589"/>
        <end position="1642"/>
    </location>
</feature>
<organism evidence="9 10">
    <name type="scientific">Thraustotheca clavata</name>
    <dbReference type="NCBI Taxonomy" id="74557"/>
    <lineage>
        <taxon>Eukaryota</taxon>
        <taxon>Sar</taxon>
        <taxon>Stramenopiles</taxon>
        <taxon>Oomycota</taxon>
        <taxon>Saprolegniomycetes</taxon>
        <taxon>Saprolegniales</taxon>
        <taxon>Achlyaceae</taxon>
        <taxon>Thraustotheca</taxon>
    </lineage>
</organism>
<dbReference type="InterPro" id="IPR007941">
    <property type="entry name" value="DUF726"/>
</dbReference>
<evidence type="ECO:0000313" key="10">
    <source>
        <dbReference type="Proteomes" id="UP000243217"/>
    </source>
</evidence>
<dbReference type="Pfam" id="PF09066">
    <property type="entry name" value="B2-adapt-app_C"/>
    <property type="match status" value="1"/>
</dbReference>
<sequence>MLVNIVMPDNFPDIHLARKDLKMTTPSPMEGMEPMMEVEDAVARVLMKLSTNGMRGLAGLIACALAQVNDGSESREWAQSYYRFLLEDCLQMTEHKIEGLIPIVALERGRTMDSTTSPRSLEQTPMDSEPFVVLVEADISSEELITVLHFMLWKTVNAIGYDARTRAMFRFLTHEAHELPWSVITKEESAIGMALFLEVNELKSRKVESPRKWNDWKRNLKIGTAAVAGGTLLALTGGLVAPALAAGFTALGGVGAVVGTALASTGGLTAATVLFGTAGAGLAGYKTDRRTSGIKQFEFELLTAGSGMSVYICISGWLEDNVQDDFKRPWGTPREYLLAFYKQFNPEKIDSIDSMLQRFRGREDELFASLRRQYGLAPDEDPISVRLEDWEEGTTASPDQLRAWQWKQRMPYGDQFCLKWEKQVLKRYGTCIRNFTTKMLMGYARGEIVKYTVFAALFAAAALPTMVVNACSFIDSEWTMVMSRADMCGKLLAKALLQREQGLRPVNLIGYGMGARLIYSCLKNLAAENGLGLIENAVLLGCPIPVNEEEWGKVRRVVAGRLINGFSTNDWMLAVMYRYQGWALDSPGIGPVQVAGVENVDLSHIIAVHHEHAHKPSFLTEAILHDRPKEAKIVEIEPLASMVIEEDGEEYEIESEEVNRPSTASKKPRAKYHSMIQKAAKRTLMMVRAKNASQTIEKITVRFSPSQPTELPRTVQLPLLKQKILEHNNLDVSTRSAQLFRDVFQTSIELEAIIKDMFWYIIADEFQTGKHEKLKDDFYARIADNYTNLFIRLQMQPSTRDAGVFEKLPDVLSQLLFFALHEACPMSRYLLDQDVQRRLVERCYSWFVGFVPTQIRYDHWMPELSRHSQKKSASLQDFPALRNRMRRSERLEKIKVLEIQSSTPKNNNTEENTISTEPEGVHLPKVAQRIQSKERAVFSLSNSPLIGSFLARHGIDNNAKSLSVNLHLTNESGHLNQQEALQKKEGPVHRRKATVDALSYAELVAKFENYGKQLKASYIDEKTKANTSTLIEMNQYRQTQRNLNTQYAYIASQEKGIHELSNMLVCNGQIENTRPVRPTRPHPRTVAVAAPRKTLFFGNFLSNLIHSIVKRDNSTPNNENESLTPEDAVKNTNSDQVEVTTTICDGEKPIKKLKSPRRVQDKYAIEFPDETIEKHVKFADDIHDGNHADALPQIDIHDLTSVPKFKLKRQLTFQQRQRRQIRKHKKAIMATSHSILELVLHWLRTLLTLHTHEWMAYLLIVFGLIGECTTPGPRYNVAIGTLLLSVPVKKIELHLTTTGMVVAIVVDLFWLCRPDELSYNGTFPWQLTSFCRVWVALCMFLKIWLSLSVYWYIVPHHKATPSELPTKNFHLKWQIFVDRMSFFFPTTILPTTNQLSRAVLLRIVAILYIYGISSIVLFLLGIISCFSFTMYPQFQQTPLGIPLHYMILLKGAATTVTLLLFLSNLHTPYWRCLSLMWRLTSYQGPMIHWHGVGYGNDLNWIKTVTMSKIVDSCCGFYLLLVLYGAFHHGSSFYSGVTAVLLISTAITILLEFWVPLLSMVLYKFIVTMEQTHRDYDTYHLLPRNWAATDHASEEDEDNASSSSQDNSTSESSKSSSEDENEASSSSEDDEKHHRRRRRNTKHQNDAVVTPDVWLRYYDAYNRAYIRNSITGETFWDTSSTATPPVETIIMEDSPLSCTIFMTHEDFKYFWNHLEYVGLFRCRIHVMPTVEGLTEHLANCRFYVITDGMASETIRAVYFYAIHTETLAHFLGAFLLDCMNQELEAKFKCDQPDMVPIIVQCMQLKYILGDYDELN</sequence>
<name>A0A1W0AA63_9STRA</name>